<proteinExistence type="predicted"/>
<dbReference type="Proteomes" id="UP001642482">
    <property type="component" value="Unassembled WGS sequence"/>
</dbReference>
<dbReference type="PANTHER" id="PTHR47660:SF2">
    <property type="entry name" value="TRANSCRIPTION FACTOR WITH C2H2 AND ZN(2)-CYS(6) DNA BINDING DOMAIN (EUROFUNG)"/>
    <property type="match status" value="1"/>
</dbReference>
<evidence type="ECO:0000256" key="4">
    <source>
        <dbReference type="ARBA" id="ARBA00023163"/>
    </source>
</evidence>
<reference evidence="8 9" key="1">
    <citation type="submission" date="2024-01" db="EMBL/GenBank/DDBJ databases">
        <authorList>
            <person name="Allen C."/>
            <person name="Tagirdzhanova G."/>
        </authorList>
    </citation>
    <scope>NUCLEOTIDE SEQUENCE [LARGE SCALE GENOMIC DNA]</scope>
</reference>
<evidence type="ECO:0000256" key="1">
    <source>
        <dbReference type="ARBA" id="ARBA00022723"/>
    </source>
</evidence>
<dbReference type="InterPro" id="IPR001138">
    <property type="entry name" value="Zn2Cys6_DnaBD"/>
</dbReference>
<comment type="caution">
    <text evidence="8">The sequence shown here is derived from an EMBL/GenBank/DDBJ whole genome shotgun (WGS) entry which is preliminary data.</text>
</comment>
<keyword evidence="5" id="KW-0539">Nucleus</keyword>
<dbReference type="Pfam" id="PF00172">
    <property type="entry name" value="Zn_clus"/>
    <property type="match status" value="1"/>
</dbReference>
<feature type="domain" description="Zn(2)-C6 fungal-type" evidence="7">
    <location>
        <begin position="7"/>
        <end position="37"/>
    </location>
</feature>
<protein>
    <recommendedName>
        <fullName evidence="7">Zn(2)-C6 fungal-type domain-containing protein</fullName>
    </recommendedName>
</protein>
<evidence type="ECO:0000256" key="2">
    <source>
        <dbReference type="ARBA" id="ARBA00022833"/>
    </source>
</evidence>
<keyword evidence="2" id="KW-0862">Zinc</keyword>
<evidence type="ECO:0000313" key="9">
    <source>
        <dbReference type="Proteomes" id="UP001642482"/>
    </source>
</evidence>
<dbReference type="Gene3D" id="4.10.240.10">
    <property type="entry name" value="Zn(2)-C6 fungal-type DNA-binding domain"/>
    <property type="match status" value="1"/>
</dbReference>
<dbReference type="SMART" id="SM00066">
    <property type="entry name" value="GAL4"/>
    <property type="match status" value="1"/>
</dbReference>
<evidence type="ECO:0000313" key="8">
    <source>
        <dbReference type="EMBL" id="CAK7227712.1"/>
    </source>
</evidence>
<keyword evidence="3" id="KW-0805">Transcription regulation</keyword>
<feature type="compositionally biased region" description="Polar residues" evidence="6">
    <location>
        <begin position="329"/>
        <end position="340"/>
    </location>
</feature>
<evidence type="ECO:0000259" key="7">
    <source>
        <dbReference type="PROSITE" id="PS50048"/>
    </source>
</evidence>
<sequence length="340" mass="38804">MLYEPKACRACAKAKRKCDKELPACLRCRSRGVVCDYPPTRPGTFVALYVTRLQEWVDQWASRGACPFIHSRLYIARFPDCLQIAMMTQTTYRNRTLQNTDLILKIVEDQASKLVDEAIQNGCDPALSLSLLDQMARLHALVIYQTISLFDGDIRTRHLAEARLPLLSRWAQQLLESARQKFSSTPAVLDMTVALHLGPMDSEEHPWYLWILTESIRRTWLIAGGLEAIYSMLQRGWHPCPGGIMFTTRQGIWDAPSALAWEESCFARGKTPESVGFIHRFETSRLFQTSTPDDIDDFTDLMMEITYGAERMHKWKQENRQSRDRDNAANGSKNGNVPAT</sequence>
<name>A0ABP0C6S4_9PEZI</name>
<dbReference type="EMBL" id="CAWUHD010000074">
    <property type="protein sequence ID" value="CAK7227712.1"/>
    <property type="molecule type" value="Genomic_DNA"/>
</dbReference>
<keyword evidence="4" id="KW-0804">Transcription</keyword>
<keyword evidence="9" id="KW-1185">Reference proteome</keyword>
<dbReference type="PANTHER" id="PTHR47660">
    <property type="entry name" value="TRANSCRIPTION FACTOR WITH C2H2 AND ZN(2)-CYS(6) DNA BINDING DOMAIN (EUROFUNG)-RELATED-RELATED"/>
    <property type="match status" value="1"/>
</dbReference>
<dbReference type="InterPro" id="IPR036864">
    <property type="entry name" value="Zn2-C6_fun-type_DNA-bd_sf"/>
</dbReference>
<evidence type="ECO:0000256" key="3">
    <source>
        <dbReference type="ARBA" id="ARBA00023015"/>
    </source>
</evidence>
<evidence type="ECO:0000256" key="5">
    <source>
        <dbReference type="ARBA" id="ARBA00023242"/>
    </source>
</evidence>
<dbReference type="PROSITE" id="PS50048">
    <property type="entry name" value="ZN2_CY6_FUNGAL_2"/>
    <property type="match status" value="1"/>
</dbReference>
<dbReference type="PROSITE" id="PS00463">
    <property type="entry name" value="ZN2_CY6_FUNGAL_1"/>
    <property type="match status" value="1"/>
</dbReference>
<dbReference type="SUPFAM" id="SSF57701">
    <property type="entry name" value="Zn2/Cys6 DNA-binding domain"/>
    <property type="match status" value="1"/>
</dbReference>
<dbReference type="CDD" id="cd00067">
    <property type="entry name" value="GAL4"/>
    <property type="match status" value="1"/>
</dbReference>
<organism evidence="8 9">
    <name type="scientific">Sporothrix eucalyptigena</name>
    <dbReference type="NCBI Taxonomy" id="1812306"/>
    <lineage>
        <taxon>Eukaryota</taxon>
        <taxon>Fungi</taxon>
        <taxon>Dikarya</taxon>
        <taxon>Ascomycota</taxon>
        <taxon>Pezizomycotina</taxon>
        <taxon>Sordariomycetes</taxon>
        <taxon>Sordariomycetidae</taxon>
        <taxon>Ophiostomatales</taxon>
        <taxon>Ophiostomataceae</taxon>
        <taxon>Sporothrix</taxon>
    </lineage>
</organism>
<gene>
    <name evidence="8" type="ORF">SEUCBS140593_006668</name>
</gene>
<accession>A0ABP0C6S4</accession>
<keyword evidence="1" id="KW-0479">Metal-binding</keyword>
<evidence type="ECO:0000256" key="6">
    <source>
        <dbReference type="SAM" id="MobiDB-lite"/>
    </source>
</evidence>
<feature type="region of interest" description="Disordered" evidence="6">
    <location>
        <begin position="313"/>
        <end position="340"/>
    </location>
</feature>
<feature type="compositionally biased region" description="Basic and acidic residues" evidence="6">
    <location>
        <begin position="313"/>
        <end position="327"/>
    </location>
</feature>